<dbReference type="RefSeq" id="WP_008324055.1">
    <property type="nucleotide sequence ID" value="NZ_AOLK01000015.1"/>
</dbReference>
<proteinExistence type="predicted"/>
<feature type="transmembrane region" description="Helical" evidence="1">
    <location>
        <begin position="46"/>
        <end position="64"/>
    </location>
</feature>
<protein>
    <submittedName>
        <fullName evidence="2">Uncharacterized protein</fullName>
    </submittedName>
</protein>
<dbReference type="STRING" id="1230453.C453_09313"/>
<evidence type="ECO:0000313" key="3">
    <source>
        <dbReference type="Proteomes" id="UP000011612"/>
    </source>
</evidence>
<keyword evidence="1" id="KW-1133">Transmembrane helix</keyword>
<feature type="transmembrane region" description="Helical" evidence="1">
    <location>
        <begin position="19"/>
        <end position="40"/>
    </location>
</feature>
<keyword evidence="1" id="KW-0812">Transmembrane</keyword>
<dbReference type="Proteomes" id="UP000011612">
    <property type="component" value="Unassembled WGS sequence"/>
</dbReference>
<keyword evidence="3" id="KW-1185">Reference proteome</keyword>
<name>M0HSD1_HALEO</name>
<reference evidence="2 3" key="1">
    <citation type="journal article" date="2014" name="PLoS Genet.">
        <title>Phylogenetically driven sequencing of extremely halophilic archaea reveals strategies for static and dynamic osmo-response.</title>
        <authorList>
            <person name="Becker E.A."/>
            <person name="Seitzer P.M."/>
            <person name="Tritt A."/>
            <person name="Larsen D."/>
            <person name="Krusor M."/>
            <person name="Yao A.I."/>
            <person name="Wu D."/>
            <person name="Madern D."/>
            <person name="Eisen J.A."/>
            <person name="Darling A.E."/>
            <person name="Facciotti M.T."/>
        </authorList>
    </citation>
    <scope>NUCLEOTIDE SEQUENCE [LARGE SCALE GENOMIC DNA]</scope>
    <source>
        <strain evidence="2 3">ATCC BAA-1513</strain>
    </source>
</reference>
<organism evidence="2 3">
    <name type="scientific">Haloferax elongans ATCC BAA-1513</name>
    <dbReference type="NCBI Taxonomy" id="1230453"/>
    <lineage>
        <taxon>Archaea</taxon>
        <taxon>Methanobacteriati</taxon>
        <taxon>Methanobacteriota</taxon>
        <taxon>Stenosarchaea group</taxon>
        <taxon>Halobacteria</taxon>
        <taxon>Halobacteriales</taxon>
        <taxon>Haloferacaceae</taxon>
        <taxon>Haloferax</taxon>
    </lineage>
</organism>
<dbReference type="EMBL" id="AOLK01000015">
    <property type="protein sequence ID" value="ELZ86004.1"/>
    <property type="molecule type" value="Genomic_DNA"/>
</dbReference>
<dbReference type="PATRIC" id="fig|1230453.4.peg.1827"/>
<evidence type="ECO:0000313" key="2">
    <source>
        <dbReference type="EMBL" id="ELZ86004.1"/>
    </source>
</evidence>
<evidence type="ECO:0000256" key="1">
    <source>
        <dbReference type="SAM" id="Phobius"/>
    </source>
</evidence>
<dbReference type="OrthoDB" id="293650at2157"/>
<feature type="transmembrane region" description="Helical" evidence="1">
    <location>
        <begin position="76"/>
        <end position="98"/>
    </location>
</feature>
<gene>
    <name evidence="2" type="ORF">C453_09313</name>
</gene>
<sequence>MTPGTGDTSIGRRLWRVAVAPETIVTFAVLALAWLLGFVGVLPQEVWVVDFPALAVAFFLDTLAYNEFGIRENTVFYPALALFGYLEAIVVGAVIRWLR</sequence>
<comment type="caution">
    <text evidence="2">The sequence shown here is derived from an EMBL/GenBank/DDBJ whole genome shotgun (WGS) entry which is preliminary data.</text>
</comment>
<keyword evidence="1" id="KW-0472">Membrane</keyword>
<dbReference type="AlphaFoldDB" id="M0HSD1"/>
<accession>M0HSD1</accession>